<evidence type="ECO:0000313" key="4">
    <source>
        <dbReference type="Proteomes" id="UP001150238"/>
    </source>
</evidence>
<organism evidence="3 4">
    <name type="scientific">Lentinula lateritia</name>
    <dbReference type="NCBI Taxonomy" id="40482"/>
    <lineage>
        <taxon>Eukaryota</taxon>
        <taxon>Fungi</taxon>
        <taxon>Dikarya</taxon>
        <taxon>Basidiomycota</taxon>
        <taxon>Agaricomycotina</taxon>
        <taxon>Agaricomycetes</taxon>
        <taxon>Agaricomycetidae</taxon>
        <taxon>Agaricales</taxon>
        <taxon>Marasmiineae</taxon>
        <taxon>Omphalotaceae</taxon>
        <taxon>Lentinula</taxon>
    </lineage>
</organism>
<dbReference type="AlphaFoldDB" id="A0A9W9AR70"/>
<reference evidence="3" key="1">
    <citation type="submission" date="2022-08" db="EMBL/GenBank/DDBJ databases">
        <authorList>
            <consortium name="DOE Joint Genome Institute"/>
            <person name="Min B."/>
            <person name="Riley R."/>
            <person name="Sierra-Patev S."/>
            <person name="Naranjo-Ortiz M."/>
            <person name="Looney B."/>
            <person name="Konkel Z."/>
            <person name="Slot J.C."/>
            <person name="Sakamoto Y."/>
            <person name="Steenwyk J.L."/>
            <person name="Rokas A."/>
            <person name="Carro J."/>
            <person name="Camarero S."/>
            <person name="Ferreira P."/>
            <person name="Molpeceres G."/>
            <person name="Ruiz-Duenas F.J."/>
            <person name="Serrano A."/>
            <person name="Henrissat B."/>
            <person name="Drula E."/>
            <person name="Hughes K.W."/>
            <person name="Mata J.L."/>
            <person name="Ishikawa N.K."/>
            <person name="Vargas-Isla R."/>
            <person name="Ushijima S."/>
            <person name="Smith C.A."/>
            <person name="Ahrendt S."/>
            <person name="Andreopoulos W."/>
            <person name="He G."/>
            <person name="Labutti K."/>
            <person name="Lipzen A."/>
            <person name="Ng V."/>
            <person name="Sandor L."/>
            <person name="Barry K."/>
            <person name="Martinez A.T."/>
            <person name="Xiao Y."/>
            <person name="Gibbons J.G."/>
            <person name="Terashima K."/>
            <person name="Hibbett D.S."/>
            <person name="Grigoriev I.V."/>
        </authorList>
    </citation>
    <scope>NUCLEOTIDE SEQUENCE</scope>
    <source>
        <strain evidence="3">Sp2 HRB7682 ss15</strain>
    </source>
</reference>
<feature type="coiled-coil region" evidence="1">
    <location>
        <begin position="138"/>
        <end position="176"/>
    </location>
</feature>
<name>A0A9W9AR70_9AGAR</name>
<proteinExistence type="predicted"/>
<evidence type="ECO:0000256" key="2">
    <source>
        <dbReference type="SAM" id="MobiDB-lite"/>
    </source>
</evidence>
<sequence length="521" mass="55644">MSETPVQRLVPGAPPPPPLTKSQLKKKRKSKTKTNEQAGESLVAITDASTAALAEKAPEATDIQEGIVAPELVVQTSQSEAQSTTEDVTLKLSPIVDLVNKRLKATNKKITRITTYTTVDPATLNEDQRRAINSLPALEAVSKELLEVKKAVEVHEAELAVELASKRRAAEEAERLRISDAVSATEASSAEKAIKLVFFLRMLALLASGELDLSEFGFNQEEINAVNGAGVILLGSDAATKDVIVREFLSSNGHFDGVSYSRLSEICDQVLSPPAPPAEAAALDAVEVNEHEPSHHSAEVEEYPEPEAAGPISAPMTTTGSFHFMQASELETPSFEENVEWVDTADLVDGSEQVEETEEVKGHLNETPAPEVPASSEPMDWAAEDDDELPSIDNLHATFGKSGSVTPTVQPEPQESPDIIEPTTNDPISSAVEREDGFTQARGGRGRGRGSRGGDRGSRGGFRGNDRGGYRGGERGGFRGGHRGGDRGGFRGRDWRGADGEFRGRGRGRGRGGFAPPSQAA</sequence>
<reference evidence="3" key="2">
    <citation type="journal article" date="2023" name="Proc. Natl. Acad. Sci. U.S.A.">
        <title>A global phylogenomic analysis of the shiitake genus Lentinula.</title>
        <authorList>
            <person name="Sierra-Patev S."/>
            <person name="Min B."/>
            <person name="Naranjo-Ortiz M."/>
            <person name="Looney B."/>
            <person name="Konkel Z."/>
            <person name="Slot J.C."/>
            <person name="Sakamoto Y."/>
            <person name="Steenwyk J.L."/>
            <person name="Rokas A."/>
            <person name="Carro J."/>
            <person name="Camarero S."/>
            <person name="Ferreira P."/>
            <person name="Molpeceres G."/>
            <person name="Ruiz-Duenas F.J."/>
            <person name="Serrano A."/>
            <person name="Henrissat B."/>
            <person name="Drula E."/>
            <person name="Hughes K.W."/>
            <person name="Mata J.L."/>
            <person name="Ishikawa N.K."/>
            <person name="Vargas-Isla R."/>
            <person name="Ushijima S."/>
            <person name="Smith C.A."/>
            <person name="Donoghue J."/>
            <person name="Ahrendt S."/>
            <person name="Andreopoulos W."/>
            <person name="He G."/>
            <person name="LaButti K."/>
            <person name="Lipzen A."/>
            <person name="Ng V."/>
            <person name="Riley R."/>
            <person name="Sandor L."/>
            <person name="Barry K."/>
            <person name="Martinez A.T."/>
            <person name="Xiao Y."/>
            <person name="Gibbons J.G."/>
            <person name="Terashima K."/>
            <person name="Grigoriev I.V."/>
            <person name="Hibbett D."/>
        </authorList>
    </citation>
    <scope>NUCLEOTIDE SEQUENCE</scope>
    <source>
        <strain evidence="3">Sp2 HRB7682 ss15</strain>
    </source>
</reference>
<feature type="compositionally biased region" description="Polar residues" evidence="2">
    <location>
        <begin position="401"/>
        <end position="413"/>
    </location>
</feature>
<accession>A0A9W9AR70</accession>
<feature type="compositionally biased region" description="Basic residues" evidence="2">
    <location>
        <begin position="23"/>
        <end position="32"/>
    </location>
</feature>
<keyword evidence="1" id="KW-0175">Coiled coil</keyword>
<feature type="region of interest" description="Disordered" evidence="2">
    <location>
        <begin position="352"/>
        <end position="376"/>
    </location>
</feature>
<dbReference type="EMBL" id="JANVFS010000009">
    <property type="protein sequence ID" value="KAJ4487339.1"/>
    <property type="molecule type" value="Genomic_DNA"/>
</dbReference>
<evidence type="ECO:0000256" key="1">
    <source>
        <dbReference type="SAM" id="Coils"/>
    </source>
</evidence>
<feature type="region of interest" description="Disordered" evidence="2">
    <location>
        <begin position="398"/>
        <end position="521"/>
    </location>
</feature>
<feature type="compositionally biased region" description="Basic and acidic residues" evidence="2">
    <location>
        <begin position="452"/>
        <end position="504"/>
    </location>
</feature>
<evidence type="ECO:0000313" key="3">
    <source>
        <dbReference type="EMBL" id="KAJ4487339.1"/>
    </source>
</evidence>
<dbReference type="Proteomes" id="UP001150238">
    <property type="component" value="Unassembled WGS sequence"/>
</dbReference>
<protein>
    <submittedName>
        <fullName evidence="3">Uncharacterized protein</fullName>
    </submittedName>
</protein>
<gene>
    <name evidence="3" type="ORF">C8J55DRAFT_507647</name>
</gene>
<comment type="caution">
    <text evidence="3">The sequence shown here is derived from an EMBL/GenBank/DDBJ whole genome shotgun (WGS) entry which is preliminary data.</text>
</comment>
<feature type="region of interest" description="Disordered" evidence="2">
    <location>
        <begin position="1"/>
        <end position="41"/>
    </location>
</feature>